<keyword evidence="2" id="KW-1185">Reference proteome</keyword>
<protein>
    <recommendedName>
        <fullName evidence="3">DUF2946 domain-containing protein</fullName>
    </recommendedName>
</protein>
<name>A0ABR5H616_9HYPH</name>
<evidence type="ECO:0000313" key="2">
    <source>
        <dbReference type="Proteomes" id="UP000036471"/>
    </source>
</evidence>
<reference evidence="1 2" key="1">
    <citation type="submission" date="2014-11" db="EMBL/GenBank/DDBJ databases">
        <title>Comparative genomics of Methylobacterium species.</title>
        <authorList>
            <person name="Chaudhry V."/>
            <person name="Patil P.B."/>
        </authorList>
    </citation>
    <scope>NUCLEOTIDE SEQUENCE [LARGE SCALE GENOMIC DNA]</scope>
    <source>
        <strain evidence="1 2">SE3.6</strain>
    </source>
</reference>
<organism evidence="1 2">
    <name type="scientific">Methylobacterium indicum</name>
    <dbReference type="NCBI Taxonomy" id="1775910"/>
    <lineage>
        <taxon>Bacteria</taxon>
        <taxon>Pseudomonadati</taxon>
        <taxon>Pseudomonadota</taxon>
        <taxon>Alphaproteobacteria</taxon>
        <taxon>Hyphomicrobiales</taxon>
        <taxon>Methylobacteriaceae</taxon>
        <taxon>Methylobacterium</taxon>
    </lineage>
</organism>
<accession>A0ABR5H616</accession>
<evidence type="ECO:0008006" key="3">
    <source>
        <dbReference type="Google" id="ProtNLM"/>
    </source>
</evidence>
<evidence type="ECO:0000313" key="1">
    <source>
        <dbReference type="EMBL" id="KMO19676.1"/>
    </source>
</evidence>
<gene>
    <name evidence="1" type="ORF">QR79_19305</name>
</gene>
<dbReference type="EMBL" id="JTHG01000184">
    <property type="protein sequence ID" value="KMO19676.1"/>
    <property type="molecule type" value="Genomic_DNA"/>
</dbReference>
<comment type="caution">
    <text evidence="1">The sequence shown here is derived from an EMBL/GenBank/DDBJ whole genome shotgun (WGS) entry which is preliminary data.</text>
</comment>
<proteinExistence type="predicted"/>
<sequence length="123" mass="13277">MFSARRHRVFGVTAGWWSTTLRMLALALVVVVNLPASSLAEDIAFHDGHNRIELATSFDVAANGLDAKDPGLVGHLHCGCHVLAILDAIVLAPILEPSRPRYARVSEVAPSLALDRLPRPPRA</sequence>
<dbReference type="Proteomes" id="UP000036471">
    <property type="component" value="Unassembled WGS sequence"/>
</dbReference>